<reference evidence="2 3" key="1">
    <citation type="submission" date="2016-06" db="EMBL/GenBank/DDBJ databases">
        <title>Evolution of pathogenesis and genome organization in the Tremellales.</title>
        <authorList>
            <person name="Cuomo C."/>
            <person name="Litvintseva A."/>
            <person name="Heitman J."/>
            <person name="Chen Y."/>
            <person name="Sun S."/>
            <person name="Springer D."/>
            <person name="Dromer F."/>
            <person name="Young S."/>
            <person name="Zeng Q."/>
            <person name="Chapman S."/>
            <person name="Gujja S."/>
            <person name="Saif S."/>
            <person name="Birren B."/>
        </authorList>
    </citation>
    <scope>NUCLEOTIDE SEQUENCE [LARGE SCALE GENOMIC DNA]</scope>
    <source>
        <strain evidence="2 3">CBS 7118</strain>
    </source>
</reference>
<evidence type="ECO:0000256" key="1">
    <source>
        <dbReference type="SAM" id="MobiDB-lite"/>
    </source>
</evidence>
<keyword evidence="3" id="KW-1185">Reference proteome</keyword>
<evidence type="ECO:0008006" key="4">
    <source>
        <dbReference type="Google" id="ProtNLM"/>
    </source>
</evidence>
<dbReference type="Proteomes" id="UP000094819">
    <property type="component" value="Unassembled WGS sequence"/>
</dbReference>
<dbReference type="OrthoDB" id="2564566at2759"/>
<name>A0A1E3JZX9_9TREE</name>
<dbReference type="AlphaFoldDB" id="A0A1E3JZX9"/>
<evidence type="ECO:0000313" key="3">
    <source>
        <dbReference type="Proteomes" id="UP000094819"/>
    </source>
</evidence>
<feature type="compositionally biased region" description="Pro residues" evidence="1">
    <location>
        <begin position="348"/>
        <end position="368"/>
    </location>
</feature>
<feature type="region of interest" description="Disordered" evidence="1">
    <location>
        <begin position="768"/>
        <end position="808"/>
    </location>
</feature>
<gene>
    <name evidence="2" type="ORF">L198_01656</name>
</gene>
<sequence length="897" mass="100447">MPPPTSHRPNPLRALFQPSGQSEILVAIFDHLTLHDIPALLRVNKYANDIFISSSHLQLRYRRAYHSLASNVSLSTPGRPSNSADEVATLLERERRLKCLRPSEIRCLHIPKGDVIGVKDNHMLVSECVNQMAIDPSDPDQENYWDGWSIWRMRDTTSFDGESRGARKLQGMWRWKFNFRGIVDAADICVEDNVIAVAYSVDHPPCESIEVGSMLKVVHRVYFYTLVPPVGTPQQPDGVFPTPIPHPDAKLPYIEVLVPARLHLHRIEVHMGAGGKVGLLLTSADHFRSNFVGLWDWKSGVSIGKLSPTAHTPVCDDFRFLGPFIVSASMKELPKPADDDFMDLFNRQPPPPPPPAKAPPPPPKPKAPLRPEKKSAKAPQTKSRASMYDDIDYDSEEDSGSTASSAPKTKTFSIEGVHWRTPEEILGRPFVPAPKNPTSVYDDIDYDSEEDILNEPIPAKPPKEMVYALDTLSHLPADRGSKPTKRRSDKHVGPGQEIVGPCTWYEEDIPYCMPLASLQLPALNTVPPFGVSESPLDVILDYCVIDTDFQAVRLAIEDFAVDSELLSGERQGLMPFVLAGSTADGLGRSMPTCCKGMVDIKMLIDKSVEAMQWHMAKAQGVDLKLLMLGTKLNKKHWRDQLAEAFVLFSKSATEDGWETDEDIYSRYLPKPKQKANQKRPGAATFSKKAKKTGYKWDRPYRVPFKDWQSAVSMRFNGRPEVSVSGTRTITIERIPNAKPVIRKKDGQMMIRNWLVMHDYSRRTYRENPLKPRQSLGGLPPPPPLDTAATAGPSTAPLASEEPHKLFNRPRIIKCPQPVPLPLAGMDSEPAIYKTSKMEDQRLWTKRIFEEEIVQSHLPFTETRTKVLFDVARPTVSALFDGRSLVVGVDQGAHIFTF</sequence>
<proteinExistence type="predicted"/>
<feature type="region of interest" description="Disordered" evidence="1">
    <location>
        <begin position="337"/>
        <end position="415"/>
    </location>
</feature>
<comment type="caution">
    <text evidence="2">The sequence shown here is derived from an EMBL/GenBank/DDBJ whole genome shotgun (WGS) entry which is preliminary data.</text>
</comment>
<dbReference type="EMBL" id="AWGH01000003">
    <property type="protein sequence ID" value="ODO06424.1"/>
    <property type="molecule type" value="Genomic_DNA"/>
</dbReference>
<accession>A0A1E3JZX9</accession>
<feature type="compositionally biased region" description="Polar residues" evidence="1">
    <location>
        <begin position="400"/>
        <end position="412"/>
    </location>
</feature>
<evidence type="ECO:0000313" key="2">
    <source>
        <dbReference type="EMBL" id="ODO06424.1"/>
    </source>
</evidence>
<protein>
    <recommendedName>
        <fullName evidence="4">F-box domain-containing protein</fullName>
    </recommendedName>
</protein>
<organism evidence="2 3">
    <name type="scientific">Cryptococcus wingfieldii CBS 7118</name>
    <dbReference type="NCBI Taxonomy" id="1295528"/>
    <lineage>
        <taxon>Eukaryota</taxon>
        <taxon>Fungi</taxon>
        <taxon>Dikarya</taxon>
        <taxon>Basidiomycota</taxon>
        <taxon>Agaricomycotina</taxon>
        <taxon>Tremellomycetes</taxon>
        <taxon>Tremellales</taxon>
        <taxon>Cryptococcaceae</taxon>
        <taxon>Cryptococcus</taxon>
    </lineage>
</organism>
<dbReference type="RefSeq" id="XP_019034524.1">
    <property type="nucleotide sequence ID" value="XM_019173819.1"/>
</dbReference>
<feature type="compositionally biased region" description="Acidic residues" evidence="1">
    <location>
        <begin position="389"/>
        <end position="399"/>
    </location>
</feature>
<dbReference type="GeneID" id="30190869"/>